<dbReference type="EMBL" id="AVCI01000006">
    <property type="protein sequence ID" value="KFN43021.1"/>
    <property type="molecule type" value="Genomic_DNA"/>
</dbReference>
<proteinExistence type="predicted"/>
<dbReference type="AlphaFoldDB" id="A0A091AUF3"/>
<comment type="caution">
    <text evidence="1">The sequence shown here is derived from an EMBL/GenBank/DDBJ whole genome shotgun (WGS) entry which is preliminary data.</text>
</comment>
<name>A0A091AUF3_9GAMM</name>
<evidence type="ECO:0000313" key="1">
    <source>
        <dbReference type="EMBL" id="KFN43021.1"/>
    </source>
</evidence>
<gene>
    <name evidence="1" type="ORF">N789_10695</name>
</gene>
<evidence type="ECO:0000313" key="2">
    <source>
        <dbReference type="Proteomes" id="UP000029385"/>
    </source>
</evidence>
<reference evidence="1 2" key="1">
    <citation type="submission" date="2013-09" db="EMBL/GenBank/DDBJ databases">
        <title>Genome sequencing of Arenimonas oryziterrae.</title>
        <authorList>
            <person name="Chen F."/>
            <person name="Wang G."/>
        </authorList>
    </citation>
    <scope>NUCLEOTIDE SEQUENCE [LARGE SCALE GENOMIC DNA]</scope>
    <source>
        <strain evidence="1 2">YC6267</strain>
    </source>
</reference>
<dbReference type="Proteomes" id="UP000029385">
    <property type="component" value="Unassembled WGS sequence"/>
</dbReference>
<keyword evidence="2" id="KW-1185">Reference proteome</keyword>
<organism evidence="1 2">
    <name type="scientific">Arenimonas oryziterrae DSM 21050 = YC6267</name>
    <dbReference type="NCBI Taxonomy" id="1121015"/>
    <lineage>
        <taxon>Bacteria</taxon>
        <taxon>Pseudomonadati</taxon>
        <taxon>Pseudomonadota</taxon>
        <taxon>Gammaproteobacteria</taxon>
        <taxon>Lysobacterales</taxon>
        <taxon>Lysobacteraceae</taxon>
        <taxon>Arenimonas</taxon>
    </lineage>
</organism>
<sequence length="79" mass="8509">MSRKARQRGHERALRISEAGADNRIDVFRSAAPVNGAAMASFCLGQQDAFTLLVVGLAHLALDIIGELKNGSDAQKVRF</sequence>
<protein>
    <submittedName>
        <fullName evidence="1">Uncharacterized protein</fullName>
    </submittedName>
</protein>
<accession>A0A091AUF3</accession>